<protein>
    <submittedName>
        <fullName evidence="3">Uncharacterized protein</fullName>
    </submittedName>
</protein>
<evidence type="ECO:0000256" key="1">
    <source>
        <dbReference type="SAM" id="Coils"/>
    </source>
</evidence>
<feature type="region of interest" description="Disordered" evidence="2">
    <location>
        <begin position="136"/>
        <end position="156"/>
    </location>
</feature>
<gene>
    <name evidence="3" type="ORF">BSAL_42950</name>
</gene>
<dbReference type="Proteomes" id="UP000051952">
    <property type="component" value="Unassembled WGS sequence"/>
</dbReference>
<sequence>MEPLSCEEEVEREIHVSNEAQTTHSAERSAPGVTAHDEQTYATTRVTVIESEISSIKAQVSTMQSVLNAMEAAQVGDACPPGFHEKKFAVLMKRSADQLDNDIRAKEDDIRAKEDDIRRKEVEICKFQDDIRSLRQQEAGQQPTPQQTRSAAPPQPKFATVQAALDAISQQPVALKPEVLELSKGVKRCNVAAITKGLIAGVRILMKAFVEPADKFFVPLMCVLGPTGQGKTDTLNFIRGDANVQALLIQEINNHIDTLNFIRKNANVDALGIDETNEHIISTPRLSCKRIVHLFATFNQGSNFDPQFEPTIASALCNRLLSNYLGVIFDPAQSPRFDYITLRALTEFIRQREADKRRCKPAEICVIILVDEVLKVVSASPTDKNMKTMLDAICETQHKALINSATKDLTFAVVTSLEVDSIHACVTLTSGRPLHSIPLSPCSAVDIDDIVGKIVTDDLKPMYTSFARAELLWPAHGTGGHFRSLELLWRLFREDPSNFSPWQPVRSFRSAAIILDVMAKRLNNPLMTMKETDLIGATFSKQGVSMTLHKAAMNIREGVFYEATDELNSLVIPCVMPSALSERWPFEGDTDVAQSIVQLWNEMRKLLTGVKGLVVKGWEMGVPQLELIASTLIHEVNRKKPVGFGDVWRGAFVQPWADRQAKLFYRPVGKACVDVYRFGDREPTVQHNADDEAVRNARTSDLLNEEQQIKADDEALRNACKSDVPTLVRAETSNYPGIEGVHTMLEEELPCGARKLIPVLIQMKALKTVTRSLLETWTQKAHDRAKHLGLMDGSYFVVLYVSHIPDRDGWQSAIPPGTIVIKREDLIQFLSPFGMTPLLQMLDTHAD</sequence>
<dbReference type="VEuPathDB" id="TriTrypDB:BSAL_42950"/>
<evidence type="ECO:0000313" key="4">
    <source>
        <dbReference type="Proteomes" id="UP000051952"/>
    </source>
</evidence>
<feature type="coiled-coil region" evidence="1">
    <location>
        <begin position="96"/>
        <end position="123"/>
    </location>
</feature>
<evidence type="ECO:0000256" key="2">
    <source>
        <dbReference type="SAM" id="MobiDB-lite"/>
    </source>
</evidence>
<dbReference type="AlphaFoldDB" id="A0A0S4JTW6"/>
<feature type="region of interest" description="Disordered" evidence="2">
    <location>
        <begin position="15"/>
        <end position="35"/>
    </location>
</feature>
<accession>A0A0S4JTW6</accession>
<evidence type="ECO:0000313" key="3">
    <source>
        <dbReference type="EMBL" id="CUG93452.1"/>
    </source>
</evidence>
<proteinExistence type="predicted"/>
<dbReference type="EMBL" id="CYKH01002155">
    <property type="protein sequence ID" value="CUG93452.1"/>
    <property type="molecule type" value="Genomic_DNA"/>
</dbReference>
<keyword evidence="4" id="KW-1185">Reference proteome</keyword>
<organism evidence="3 4">
    <name type="scientific">Bodo saltans</name>
    <name type="common">Flagellated protozoan</name>
    <dbReference type="NCBI Taxonomy" id="75058"/>
    <lineage>
        <taxon>Eukaryota</taxon>
        <taxon>Discoba</taxon>
        <taxon>Euglenozoa</taxon>
        <taxon>Kinetoplastea</taxon>
        <taxon>Metakinetoplastina</taxon>
        <taxon>Eubodonida</taxon>
        <taxon>Bodonidae</taxon>
        <taxon>Bodo</taxon>
    </lineage>
</organism>
<reference evidence="4" key="1">
    <citation type="submission" date="2015-09" db="EMBL/GenBank/DDBJ databases">
        <authorList>
            <consortium name="Pathogen Informatics"/>
        </authorList>
    </citation>
    <scope>NUCLEOTIDE SEQUENCE [LARGE SCALE GENOMIC DNA]</scope>
    <source>
        <strain evidence="4">Lake Konstanz</strain>
    </source>
</reference>
<name>A0A0S4JTW6_BODSA</name>
<keyword evidence="1" id="KW-0175">Coiled coil</keyword>